<dbReference type="Pfam" id="PF04542">
    <property type="entry name" value="Sigma70_r2"/>
    <property type="match status" value="1"/>
</dbReference>
<keyword evidence="4" id="KW-0804">Transcription</keyword>
<keyword evidence="10" id="KW-1185">Reference proteome</keyword>
<keyword evidence="6" id="KW-1133">Transmembrane helix</keyword>
<evidence type="ECO:0000259" key="7">
    <source>
        <dbReference type="Pfam" id="PF04542"/>
    </source>
</evidence>
<feature type="domain" description="RNA polymerase sigma-70 region 2" evidence="7">
    <location>
        <begin position="37"/>
        <end position="99"/>
    </location>
</feature>
<evidence type="ECO:0000313" key="10">
    <source>
        <dbReference type="Proteomes" id="UP000214646"/>
    </source>
</evidence>
<name>A0A225DFZ3_9BACT</name>
<feature type="region of interest" description="Disordered" evidence="5">
    <location>
        <begin position="103"/>
        <end position="124"/>
    </location>
</feature>
<sequence length="608" mass="68267">MHAPLTRLASHIAPPLSDGDLLARFVRDRDEIAFATLVHRHGSTVFGVCRRVLGDTDDADDAFQAVFLVLVNRADALTDRLALGGWLHGVALRVAKKARTTFARRRKHERRTAEARAESVFDPPPDDPPAWLDRELAALPERFREPVVRCLIQNQPRSEVAAELGIPVGTLASRLDTARKRLAKRLAPYRVPLVFGGLLVPVPATLAETTVCRAADAGTVGVIHQLANEVTKTMIPNTKWVVAVVVGALTAVGGLLLTVVASDPQDTRQPIPIPRPKDAKESPEPAWAKAFRKAYELKDGEYVKRVAPPYIDERKEYMYRVWYPNKQTPEEEERARDHLDREKLFLALFLDFDGNKLTRRTAVSATWLARVPTLQNGEKMMNVWDAVTCITGRRPPEVVIDPKSSDHPLLSTKEQLVESALVRGVLSVGGDFVTRKDAPLDKLAPQLEKILRDECDLDVRLTVREEEQEVYVVGGTFHLTPRSWRKKDEIDLYADEGVLGKHFNRTNTQNPETGGVVSGWNVRRPATLVRHVGEFVNARMVWDRELPIDPKFNVYQHERSPRTATQEQKAADHDPEKVLANVTEQTGLTFKKAKRKVQVLYLSVPEKK</sequence>
<dbReference type="NCBIfam" id="TIGR02937">
    <property type="entry name" value="sigma70-ECF"/>
    <property type="match status" value="1"/>
</dbReference>
<dbReference type="PANTHER" id="PTHR43133">
    <property type="entry name" value="RNA POLYMERASE ECF-TYPE SIGMA FACTO"/>
    <property type="match status" value="1"/>
</dbReference>
<evidence type="ECO:0000256" key="5">
    <source>
        <dbReference type="SAM" id="MobiDB-lite"/>
    </source>
</evidence>
<evidence type="ECO:0000256" key="6">
    <source>
        <dbReference type="SAM" id="Phobius"/>
    </source>
</evidence>
<dbReference type="InterPro" id="IPR014284">
    <property type="entry name" value="RNA_pol_sigma-70_dom"/>
</dbReference>
<dbReference type="OrthoDB" id="243813at2"/>
<comment type="similarity">
    <text evidence="1">Belongs to the sigma-70 factor family. ECF subfamily.</text>
</comment>
<dbReference type="EMBL" id="NIDE01000019">
    <property type="protein sequence ID" value="OWK35007.1"/>
    <property type="molecule type" value="Genomic_DNA"/>
</dbReference>
<dbReference type="PANTHER" id="PTHR43133:SF51">
    <property type="entry name" value="RNA POLYMERASE SIGMA FACTOR"/>
    <property type="match status" value="1"/>
</dbReference>
<dbReference type="InterPro" id="IPR039425">
    <property type="entry name" value="RNA_pol_sigma-70-like"/>
</dbReference>
<feature type="domain" description="RNA polymerase sigma factor 70 region 4 type 2" evidence="8">
    <location>
        <begin position="131"/>
        <end position="182"/>
    </location>
</feature>
<evidence type="ECO:0000256" key="4">
    <source>
        <dbReference type="ARBA" id="ARBA00023163"/>
    </source>
</evidence>
<dbReference type="AlphaFoldDB" id="A0A225DFZ3"/>
<evidence type="ECO:0000256" key="2">
    <source>
        <dbReference type="ARBA" id="ARBA00023015"/>
    </source>
</evidence>
<dbReference type="InterPro" id="IPR013324">
    <property type="entry name" value="RNA_pol_sigma_r3/r4-like"/>
</dbReference>
<comment type="caution">
    <text evidence="9">The sequence shown here is derived from an EMBL/GenBank/DDBJ whole genome shotgun (WGS) entry which is preliminary data.</text>
</comment>
<dbReference type="Gene3D" id="1.10.1740.10">
    <property type="match status" value="1"/>
</dbReference>
<feature type="transmembrane region" description="Helical" evidence="6">
    <location>
        <begin position="240"/>
        <end position="261"/>
    </location>
</feature>
<dbReference type="Gene3D" id="1.10.10.10">
    <property type="entry name" value="Winged helix-like DNA-binding domain superfamily/Winged helix DNA-binding domain"/>
    <property type="match status" value="1"/>
</dbReference>
<dbReference type="InterPro" id="IPR036388">
    <property type="entry name" value="WH-like_DNA-bd_sf"/>
</dbReference>
<keyword evidence="6" id="KW-0812">Transmembrane</keyword>
<dbReference type="GO" id="GO:0016987">
    <property type="term" value="F:sigma factor activity"/>
    <property type="evidence" value="ECO:0007669"/>
    <property type="project" value="UniProtKB-KW"/>
</dbReference>
<keyword evidence="3" id="KW-0731">Sigma factor</keyword>
<keyword evidence="6" id="KW-0472">Membrane</keyword>
<dbReference type="Pfam" id="PF08281">
    <property type="entry name" value="Sigma70_r4_2"/>
    <property type="match status" value="1"/>
</dbReference>
<gene>
    <name evidence="9" type="ORF">FRUB_09849</name>
</gene>
<keyword evidence="2" id="KW-0805">Transcription regulation</keyword>
<dbReference type="GO" id="GO:0003677">
    <property type="term" value="F:DNA binding"/>
    <property type="evidence" value="ECO:0007669"/>
    <property type="project" value="InterPro"/>
</dbReference>
<organism evidence="9 10">
    <name type="scientific">Fimbriiglobus ruber</name>
    <dbReference type="NCBI Taxonomy" id="1908690"/>
    <lineage>
        <taxon>Bacteria</taxon>
        <taxon>Pseudomonadati</taxon>
        <taxon>Planctomycetota</taxon>
        <taxon>Planctomycetia</taxon>
        <taxon>Gemmatales</taxon>
        <taxon>Gemmataceae</taxon>
        <taxon>Fimbriiglobus</taxon>
    </lineage>
</organism>
<dbReference type="SUPFAM" id="SSF88946">
    <property type="entry name" value="Sigma2 domain of RNA polymerase sigma factors"/>
    <property type="match status" value="1"/>
</dbReference>
<dbReference type="InterPro" id="IPR013249">
    <property type="entry name" value="RNA_pol_sigma70_r4_t2"/>
</dbReference>
<dbReference type="RefSeq" id="WP_088260218.1">
    <property type="nucleotide sequence ID" value="NZ_NIDE01000019.1"/>
</dbReference>
<evidence type="ECO:0000313" key="9">
    <source>
        <dbReference type="EMBL" id="OWK35007.1"/>
    </source>
</evidence>
<reference evidence="10" key="1">
    <citation type="submission" date="2017-06" db="EMBL/GenBank/DDBJ databases">
        <title>Genome analysis of Fimbriiglobus ruber SP5, the first member of the order Planctomycetales with confirmed chitinolytic capability.</title>
        <authorList>
            <person name="Ravin N.V."/>
            <person name="Rakitin A.L."/>
            <person name="Ivanova A.A."/>
            <person name="Beletsky A.V."/>
            <person name="Kulichevskaya I.S."/>
            <person name="Mardanov A.V."/>
            <person name="Dedysh S.N."/>
        </authorList>
    </citation>
    <scope>NUCLEOTIDE SEQUENCE [LARGE SCALE GENOMIC DNA]</scope>
    <source>
        <strain evidence="10">SP5</strain>
    </source>
</reference>
<dbReference type="SUPFAM" id="SSF88659">
    <property type="entry name" value="Sigma3 and sigma4 domains of RNA polymerase sigma factors"/>
    <property type="match status" value="1"/>
</dbReference>
<dbReference type="Proteomes" id="UP000214646">
    <property type="component" value="Unassembled WGS sequence"/>
</dbReference>
<dbReference type="GO" id="GO:0006352">
    <property type="term" value="P:DNA-templated transcription initiation"/>
    <property type="evidence" value="ECO:0007669"/>
    <property type="project" value="InterPro"/>
</dbReference>
<dbReference type="InterPro" id="IPR013325">
    <property type="entry name" value="RNA_pol_sigma_r2"/>
</dbReference>
<dbReference type="InterPro" id="IPR007627">
    <property type="entry name" value="RNA_pol_sigma70_r2"/>
</dbReference>
<evidence type="ECO:0000256" key="1">
    <source>
        <dbReference type="ARBA" id="ARBA00010641"/>
    </source>
</evidence>
<proteinExistence type="inferred from homology"/>
<accession>A0A225DFZ3</accession>
<protein>
    <submittedName>
        <fullName evidence="9">High-affnity carbon uptake protein Hat/HatR</fullName>
    </submittedName>
</protein>
<evidence type="ECO:0000259" key="8">
    <source>
        <dbReference type="Pfam" id="PF08281"/>
    </source>
</evidence>
<evidence type="ECO:0000256" key="3">
    <source>
        <dbReference type="ARBA" id="ARBA00023082"/>
    </source>
</evidence>